<keyword evidence="4 10" id="KW-0808">Transferase</keyword>
<dbReference type="InterPro" id="IPR007235">
    <property type="entry name" value="Glyco_trans_28_C"/>
</dbReference>
<dbReference type="GO" id="GO:0009252">
    <property type="term" value="P:peptidoglycan biosynthetic process"/>
    <property type="evidence" value="ECO:0007669"/>
    <property type="project" value="UniProtKB-UniRule"/>
</dbReference>
<dbReference type="GO" id="GO:0005886">
    <property type="term" value="C:plasma membrane"/>
    <property type="evidence" value="ECO:0007669"/>
    <property type="project" value="UniProtKB-SubCell"/>
</dbReference>
<dbReference type="NCBIfam" id="TIGR01133">
    <property type="entry name" value="murG"/>
    <property type="match status" value="1"/>
</dbReference>
<evidence type="ECO:0000256" key="9">
    <source>
        <dbReference type="ARBA" id="ARBA00023316"/>
    </source>
</evidence>
<dbReference type="GO" id="GO:0008360">
    <property type="term" value="P:regulation of cell shape"/>
    <property type="evidence" value="ECO:0007669"/>
    <property type="project" value="UniProtKB-KW"/>
</dbReference>
<dbReference type="EMBL" id="MHQL01000042">
    <property type="protein sequence ID" value="OHA02207.1"/>
    <property type="molecule type" value="Genomic_DNA"/>
</dbReference>
<evidence type="ECO:0000256" key="2">
    <source>
        <dbReference type="ARBA" id="ARBA00022618"/>
    </source>
</evidence>
<keyword evidence="1 10" id="KW-1003">Cell membrane</keyword>
<feature type="binding site" evidence="10">
    <location>
        <position position="219"/>
    </location>
    <ligand>
        <name>UDP-N-acetyl-alpha-D-glucosamine</name>
        <dbReference type="ChEBI" id="CHEBI:57705"/>
    </ligand>
</feature>
<feature type="domain" description="Glycosyl transferase family 28 C-terminal" evidence="12">
    <location>
        <begin position="212"/>
        <end position="379"/>
    </location>
</feature>
<evidence type="ECO:0000256" key="10">
    <source>
        <dbReference type="HAMAP-Rule" id="MF_00033"/>
    </source>
</evidence>
<feature type="domain" description="Glycosyltransferase family 28 N-terminal" evidence="11">
    <location>
        <begin position="23"/>
        <end position="166"/>
    </location>
</feature>
<comment type="caution">
    <text evidence="13">The sequence shown here is derived from an EMBL/GenBank/DDBJ whole genome shotgun (WGS) entry which is preliminary data.</text>
</comment>
<dbReference type="GO" id="GO:0050511">
    <property type="term" value="F:undecaprenyldiphospho-muramoylpentapeptide beta-N-acetylglucosaminyltransferase activity"/>
    <property type="evidence" value="ECO:0007669"/>
    <property type="project" value="UniProtKB-UniRule"/>
</dbReference>
<dbReference type="CDD" id="cd03785">
    <property type="entry name" value="GT28_MurG"/>
    <property type="match status" value="1"/>
</dbReference>
<dbReference type="InterPro" id="IPR004276">
    <property type="entry name" value="GlycoTrans_28_N"/>
</dbReference>
<dbReference type="GO" id="GO:0071555">
    <property type="term" value="P:cell wall organization"/>
    <property type="evidence" value="ECO:0007669"/>
    <property type="project" value="UniProtKB-KW"/>
</dbReference>
<dbReference type="Pfam" id="PF04101">
    <property type="entry name" value="Glyco_tran_28_C"/>
    <property type="match status" value="1"/>
</dbReference>
<accession>A0A1G2KRY4</accession>
<dbReference type="UniPathway" id="UPA00219"/>
<dbReference type="GO" id="GO:0005975">
    <property type="term" value="P:carbohydrate metabolic process"/>
    <property type="evidence" value="ECO:0007669"/>
    <property type="project" value="InterPro"/>
</dbReference>
<comment type="catalytic activity">
    <reaction evidence="10">
        <text>di-trans,octa-cis-undecaprenyl diphospho-N-acetyl-alpha-D-muramoyl-L-alanyl-D-glutamyl-meso-2,6-diaminopimeloyl-D-alanyl-D-alanine + UDP-N-acetyl-alpha-D-glucosamine = di-trans,octa-cis-undecaprenyl diphospho-[N-acetyl-alpha-D-glucosaminyl-(1-&gt;4)]-N-acetyl-alpha-D-muramoyl-L-alanyl-D-glutamyl-meso-2,6-diaminopimeloyl-D-alanyl-D-alanine + UDP + H(+)</text>
        <dbReference type="Rhea" id="RHEA:31227"/>
        <dbReference type="ChEBI" id="CHEBI:15378"/>
        <dbReference type="ChEBI" id="CHEBI:57705"/>
        <dbReference type="ChEBI" id="CHEBI:58223"/>
        <dbReference type="ChEBI" id="CHEBI:61387"/>
        <dbReference type="ChEBI" id="CHEBI:61388"/>
        <dbReference type="EC" id="2.4.1.227"/>
    </reaction>
</comment>
<evidence type="ECO:0000313" key="13">
    <source>
        <dbReference type="EMBL" id="OHA02207.1"/>
    </source>
</evidence>
<comment type="caution">
    <text evidence="10">Lacks conserved residue(s) required for the propagation of feature annotation.</text>
</comment>
<comment type="similarity">
    <text evidence="10">Belongs to the glycosyltransferase 28 family. MurG subfamily.</text>
</comment>
<keyword evidence="9 10" id="KW-0961">Cell wall biogenesis/degradation</keyword>
<evidence type="ECO:0000259" key="12">
    <source>
        <dbReference type="Pfam" id="PF04101"/>
    </source>
</evidence>
<comment type="function">
    <text evidence="10">Cell wall formation. Catalyzes the transfer of a GlcNAc subunit on undecaprenyl-pyrophosphoryl-MurNAc-pentapeptide (lipid intermediate I) to form undecaprenyl-pyrophosphoryl-MurNAc-(pentapeptide)GlcNAc (lipid intermediate II).</text>
</comment>
<comment type="pathway">
    <text evidence="10">Cell wall biogenesis; peptidoglycan biosynthesis.</text>
</comment>
<comment type="subcellular location">
    <subcellularLocation>
        <location evidence="10">Cell membrane</location>
        <topology evidence="10">Peripheral membrane protein</topology>
        <orientation evidence="10">Cytoplasmic side</orientation>
    </subcellularLocation>
</comment>
<dbReference type="SUPFAM" id="SSF53756">
    <property type="entry name" value="UDP-Glycosyltransferase/glycogen phosphorylase"/>
    <property type="match status" value="1"/>
</dbReference>
<evidence type="ECO:0000259" key="11">
    <source>
        <dbReference type="Pfam" id="PF03033"/>
    </source>
</evidence>
<keyword evidence="6 10" id="KW-0573">Peptidoglycan synthesis</keyword>
<sequence>MCVVASRMPLCAPHPNSTPFMRILFTGGGTGGHFYPIIAVARELRKLAEEERILDLQLFYIGPDDFGREDLIKDNIIYYRVFSGKLRHYFSPMNALDSLFILLGILQAAIKLLALMPDVIFSKGGYGSIPVLFVAHLYRIPVIIHESDTIPGKVNRWSSKFARRIAVSFDSSAAFFPKGRVALTGNPVRKRIFGGNIEEAKTDLNILTENPVILITGGSQGAEKINNAVLEVLPNLLEHYEIIHQAGEKKFEDATIQANATLSSADKTRYHLYPFLRESQLRQAYAVSHLVIARAGSGSIFEIAAMGKPSILIPLKNAAQDHQRKNAFEYAKAGAADVVEEDNLSPHILLAEVEKLFRNPAKMKAMGEAAQKFARIDAAEVIAREILHIGLH</sequence>
<dbReference type="Pfam" id="PF03033">
    <property type="entry name" value="Glyco_transf_28"/>
    <property type="match status" value="1"/>
</dbReference>
<evidence type="ECO:0000256" key="5">
    <source>
        <dbReference type="ARBA" id="ARBA00022960"/>
    </source>
</evidence>
<feature type="binding site" evidence="10">
    <location>
        <position position="189"/>
    </location>
    <ligand>
        <name>UDP-N-acetyl-alpha-D-glucosamine</name>
        <dbReference type="ChEBI" id="CHEBI:57705"/>
    </ligand>
</feature>
<dbReference type="GO" id="GO:0051301">
    <property type="term" value="P:cell division"/>
    <property type="evidence" value="ECO:0007669"/>
    <property type="project" value="UniProtKB-KW"/>
</dbReference>
<dbReference type="InterPro" id="IPR006009">
    <property type="entry name" value="GlcNAc_MurG"/>
</dbReference>
<dbReference type="Proteomes" id="UP000177811">
    <property type="component" value="Unassembled WGS sequence"/>
</dbReference>
<evidence type="ECO:0000313" key="14">
    <source>
        <dbReference type="Proteomes" id="UP000177811"/>
    </source>
</evidence>
<dbReference type="GO" id="GO:0051991">
    <property type="term" value="F:UDP-N-acetyl-D-glucosamine:N-acetylmuramoyl-L-alanyl-D-glutamyl-meso-2,6-diaminopimelyl-D-alanyl-D-alanine-diphosphoundecaprenol 4-beta-N-acetylglucosaminlytransferase activity"/>
    <property type="evidence" value="ECO:0007669"/>
    <property type="project" value="RHEA"/>
</dbReference>
<evidence type="ECO:0000256" key="1">
    <source>
        <dbReference type="ARBA" id="ARBA00022475"/>
    </source>
</evidence>
<keyword evidence="3 10" id="KW-0328">Glycosyltransferase</keyword>
<keyword evidence="5 10" id="KW-0133">Cell shape</keyword>
<name>A0A1G2KRY4_9BACT</name>
<keyword evidence="7 10" id="KW-0472">Membrane</keyword>
<evidence type="ECO:0000256" key="4">
    <source>
        <dbReference type="ARBA" id="ARBA00022679"/>
    </source>
</evidence>
<proteinExistence type="inferred from homology"/>
<evidence type="ECO:0000256" key="7">
    <source>
        <dbReference type="ARBA" id="ARBA00023136"/>
    </source>
</evidence>
<keyword evidence="8 10" id="KW-0131">Cell cycle</keyword>
<evidence type="ECO:0000256" key="8">
    <source>
        <dbReference type="ARBA" id="ARBA00023306"/>
    </source>
</evidence>
<dbReference type="EC" id="2.4.1.227" evidence="10"/>
<feature type="binding site" evidence="10">
    <location>
        <position position="323"/>
    </location>
    <ligand>
        <name>UDP-N-acetyl-alpha-D-glucosamine</name>
        <dbReference type="ChEBI" id="CHEBI:57705"/>
    </ligand>
</feature>
<feature type="binding site" evidence="10">
    <location>
        <begin position="30"/>
        <end position="32"/>
    </location>
    <ligand>
        <name>UDP-N-acetyl-alpha-D-glucosamine</name>
        <dbReference type="ChEBI" id="CHEBI:57705"/>
    </ligand>
</feature>
<evidence type="ECO:0000256" key="3">
    <source>
        <dbReference type="ARBA" id="ARBA00022676"/>
    </source>
</evidence>
<dbReference type="PANTHER" id="PTHR21015:SF27">
    <property type="entry name" value="UDP-N-ACETYLGLUCOSAMINE--N-ACETYLMURAMYL-(PENTAPEPTIDE) PYROPHOSPHORYL-UNDECAPRENOL N-ACETYLGLUCOSAMINE TRANSFERASE"/>
    <property type="match status" value="1"/>
</dbReference>
<dbReference type="AlphaFoldDB" id="A0A1G2KRY4"/>
<keyword evidence="2 10" id="KW-0132">Cell division</keyword>
<protein>
    <recommendedName>
        <fullName evidence="10">UDP-N-acetylglucosamine--N-acetylmuramyl-(pentapeptide) pyrophosphoryl-undecaprenol N-acetylglucosamine transferase</fullName>
        <ecNumber evidence="10">2.4.1.227</ecNumber>
    </recommendedName>
    <alternativeName>
        <fullName evidence="10">Undecaprenyl-PP-MurNAc-pentapeptide-UDPGlcNAc GlcNAc transferase</fullName>
    </alternativeName>
</protein>
<organism evidence="13 14">
    <name type="scientific">Candidatus Sungbacteria bacterium RIFCSPHIGHO2_02_FULL_51_29</name>
    <dbReference type="NCBI Taxonomy" id="1802273"/>
    <lineage>
        <taxon>Bacteria</taxon>
        <taxon>Candidatus Sungiibacteriota</taxon>
    </lineage>
</organism>
<dbReference type="Gene3D" id="3.40.50.2000">
    <property type="entry name" value="Glycogen Phosphorylase B"/>
    <property type="match status" value="2"/>
</dbReference>
<dbReference type="PANTHER" id="PTHR21015">
    <property type="entry name" value="UDP-N-ACETYLGLUCOSAMINE--N-ACETYLMURAMYL-(PENTAPEPTIDE) PYROPHOSPHORYL-UNDECAPRENOL N-ACETYLGLUCOSAMINE TRANSFERASE 1"/>
    <property type="match status" value="1"/>
</dbReference>
<dbReference type="HAMAP" id="MF_00033">
    <property type="entry name" value="MurG"/>
    <property type="match status" value="1"/>
</dbReference>
<reference evidence="13 14" key="1">
    <citation type="journal article" date="2016" name="Nat. Commun.">
        <title>Thousands of microbial genomes shed light on interconnected biogeochemical processes in an aquifer system.</title>
        <authorList>
            <person name="Anantharaman K."/>
            <person name="Brown C.T."/>
            <person name="Hug L.A."/>
            <person name="Sharon I."/>
            <person name="Castelle C.J."/>
            <person name="Probst A.J."/>
            <person name="Thomas B.C."/>
            <person name="Singh A."/>
            <person name="Wilkins M.J."/>
            <person name="Karaoz U."/>
            <person name="Brodie E.L."/>
            <person name="Williams K.H."/>
            <person name="Hubbard S.S."/>
            <person name="Banfield J.F."/>
        </authorList>
    </citation>
    <scope>NUCLEOTIDE SEQUENCE [LARGE SCALE GENOMIC DNA]</scope>
</reference>
<evidence type="ECO:0000256" key="6">
    <source>
        <dbReference type="ARBA" id="ARBA00022984"/>
    </source>
</evidence>
<gene>
    <name evidence="10" type="primary">murG</name>
    <name evidence="13" type="ORF">A3C16_00785</name>
</gene>